<dbReference type="OrthoDB" id="9784365at2"/>
<dbReference type="eggNOG" id="COG4869">
    <property type="taxonomic scope" value="Bacteria"/>
</dbReference>
<evidence type="ECO:0000256" key="2">
    <source>
        <dbReference type="ARBA" id="ARBA00007342"/>
    </source>
</evidence>
<dbReference type="AlphaFoldDB" id="H5XTP1"/>
<keyword evidence="7" id="KW-0547">Nucleotide-binding</keyword>
<evidence type="ECO:0000256" key="9">
    <source>
        <dbReference type="ARBA" id="ARBA00022840"/>
    </source>
</evidence>
<feature type="region of interest" description="Disordered" evidence="15">
    <location>
        <begin position="59"/>
        <end position="82"/>
    </location>
</feature>
<dbReference type="InterPro" id="IPR016030">
    <property type="entry name" value="CblAdoTrfase-like"/>
</dbReference>
<dbReference type="GO" id="GO:0046872">
    <property type="term" value="F:metal ion binding"/>
    <property type="evidence" value="ECO:0007669"/>
    <property type="project" value="UniProtKB-KW"/>
</dbReference>
<proteinExistence type="inferred from homology"/>
<keyword evidence="8" id="KW-0862">Zinc</keyword>
<comment type="cofactor">
    <cofactor evidence="1">
        <name>Zn(2+)</name>
        <dbReference type="ChEBI" id="CHEBI:29105"/>
    </cofactor>
</comment>
<keyword evidence="10" id="KW-0012">Acyltransferase</keyword>
<evidence type="ECO:0000256" key="14">
    <source>
        <dbReference type="ARBA" id="ARBA00047589"/>
    </source>
</evidence>
<evidence type="ECO:0000313" key="18">
    <source>
        <dbReference type="Proteomes" id="UP000005104"/>
    </source>
</evidence>
<dbReference type="HOGENOM" id="CLU_044961_0_0_9"/>
<organism evidence="17 18">
    <name type="scientific">Desulfosporosinus youngiae DSM 17734</name>
    <dbReference type="NCBI Taxonomy" id="768710"/>
    <lineage>
        <taxon>Bacteria</taxon>
        <taxon>Bacillati</taxon>
        <taxon>Bacillota</taxon>
        <taxon>Clostridia</taxon>
        <taxon>Eubacteriales</taxon>
        <taxon>Desulfitobacteriaceae</taxon>
        <taxon>Desulfosporosinus</taxon>
    </lineage>
</organism>
<dbReference type="Pfam" id="PF01923">
    <property type="entry name" value="Cob_adeno_trans"/>
    <property type="match status" value="1"/>
</dbReference>
<dbReference type="eggNOG" id="COG4812">
    <property type="taxonomic scope" value="Bacteria"/>
</dbReference>
<comment type="catalytic activity">
    <reaction evidence="14">
        <text>propanoyl-CoA + phosphate = propanoyl phosphate + CoA</text>
        <dbReference type="Rhea" id="RHEA:28046"/>
        <dbReference type="ChEBI" id="CHEBI:43474"/>
        <dbReference type="ChEBI" id="CHEBI:57287"/>
        <dbReference type="ChEBI" id="CHEBI:57392"/>
        <dbReference type="ChEBI" id="CHEBI:58933"/>
        <dbReference type="EC" id="2.3.1.222"/>
    </reaction>
</comment>
<dbReference type="EMBL" id="CM001441">
    <property type="protein sequence ID" value="EHQ88774.1"/>
    <property type="molecule type" value="Genomic_DNA"/>
</dbReference>
<sequence length="440" mass="49625">MIVTEQELRANWHKTKDKLIKLPPGSVITPSARDFIRSKGIDVQIEGNGLVNQFNGYRRFNEKPSPASERQTRNGQGIKPEHMTHLRSGDLVTKVHPVVAYRGQLDLFQCEIVEAQVFFQQKGEVKLIQYLDEIAAFARQIMVSEVKEEPFHWETLIGLNPQELRERSHHPKKYFGIEHTPLSYTNGSIVAKLHHLRAKCREVELYANRAFTDETGGCRRTDLIQALNRLSSAFYILACEVQGRKDQDPAGKTVPIGISNRHVHLSQDDLRALFGEDHELTFQKALSQPDQFAAKETVTLVGPKGRFENVRILGPVRKSTQAELSVTDCFKLGIKPVIRDSGRHEGTPGLKILGPVGNVELEAGVIVAGRHIHLHTDDARDWSLKDGDRVRVKVESQRPTIYEDVLIRVSNQYHKEMHLDLDEANAALIDSKSLGKLMGV</sequence>
<comment type="similarity">
    <text evidence="2">Belongs to the PduL family.</text>
</comment>
<dbReference type="PANTHER" id="PTHR39453">
    <property type="entry name" value="PHOSPHATE PROPANOYLTRANSFERASE"/>
    <property type="match status" value="1"/>
</dbReference>
<dbReference type="GO" id="GO:0016747">
    <property type="term" value="F:acyltransferase activity, transferring groups other than amino-acyl groups"/>
    <property type="evidence" value="ECO:0007669"/>
    <property type="project" value="InterPro"/>
</dbReference>
<reference evidence="17 18" key="1">
    <citation type="submission" date="2011-11" db="EMBL/GenBank/DDBJ databases">
        <title>The Noncontiguous Finished genome of Desulfosporosinus youngiae DSM 17734.</title>
        <authorList>
            <consortium name="US DOE Joint Genome Institute (JGI-PGF)"/>
            <person name="Lucas S."/>
            <person name="Han J."/>
            <person name="Lapidus A."/>
            <person name="Cheng J.-F."/>
            <person name="Goodwin L."/>
            <person name="Pitluck S."/>
            <person name="Peters L."/>
            <person name="Ovchinnikova G."/>
            <person name="Lu M."/>
            <person name="Land M.L."/>
            <person name="Hauser L."/>
            <person name="Pester M."/>
            <person name="Spring S."/>
            <person name="Ollivier B."/>
            <person name="Rattei T."/>
            <person name="Klenk H.-P."/>
            <person name="Wagner M."/>
            <person name="Loy A."/>
            <person name="Woyke T.J."/>
        </authorList>
    </citation>
    <scope>NUCLEOTIDE SEQUENCE [LARGE SCALE GENOMIC DNA]</scope>
    <source>
        <strain evidence="17 18">DSM 17734</strain>
    </source>
</reference>
<protein>
    <recommendedName>
        <fullName evidence="4">Phosphate propanoyltransferase</fullName>
        <ecNumber evidence="3">2.3.1.222</ecNumber>
    </recommendedName>
    <alternativeName>
        <fullName evidence="12">Phosphate acyltransferase PduL</fullName>
    </alternativeName>
    <alternativeName>
        <fullName evidence="11">Phosphotransacylase PduL</fullName>
    </alternativeName>
    <alternativeName>
        <fullName evidence="13">Propanediol utilization protein PduL</fullName>
    </alternativeName>
</protein>
<accession>H5XTP1</accession>
<evidence type="ECO:0000256" key="13">
    <source>
        <dbReference type="ARBA" id="ARBA00033077"/>
    </source>
</evidence>
<keyword evidence="6" id="KW-0479">Metal-binding</keyword>
<keyword evidence="18" id="KW-1185">Reference proteome</keyword>
<dbReference type="InterPro" id="IPR036451">
    <property type="entry name" value="CblAdoTrfase-like_sf"/>
</dbReference>
<evidence type="ECO:0000313" key="17">
    <source>
        <dbReference type="EMBL" id="EHQ88774.1"/>
    </source>
</evidence>
<dbReference type="Proteomes" id="UP000005104">
    <property type="component" value="Chromosome"/>
</dbReference>
<keyword evidence="9" id="KW-0067">ATP-binding</keyword>
<evidence type="ECO:0000256" key="4">
    <source>
        <dbReference type="ARBA" id="ARBA00020837"/>
    </source>
</evidence>
<evidence type="ECO:0000256" key="3">
    <source>
        <dbReference type="ARBA" id="ARBA00012206"/>
    </source>
</evidence>
<name>H5XTP1_9FIRM</name>
<evidence type="ECO:0000256" key="15">
    <source>
        <dbReference type="SAM" id="MobiDB-lite"/>
    </source>
</evidence>
<dbReference type="EC" id="2.3.1.222" evidence="3"/>
<evidence type="ECO:0000256" key="7">
    <source>
        <dbReference type="ARBA" id="ARBA00022741"/>
    </source>
</evidence>
<evidence type="ECO:0000256" key="1">
    <source>
        <dbReference type="ARBA" id="ARBA00001947"/>
    </source>
</evidence>
<evidence type="ECO:0000256" key="11">
    <source>
        <dbReference type="ARBA" id="ARBA00030044"/>
    </source>
</evidence>
<keyword evidence="5" id="KW-0808">Transferase</keyword>
<dbReference type="PANTHER" id="PTHR39453:SF1">
    <property type="entry name" value="PHOSPHATE PROPANOYLTRANSFERASE"/>
    <property type="match status" value="1"/>
</dbReference>
<dbReference type="NCBIfam" id="NF011652">
    <property type="entry name" value="PRK15070.1"/>
    <property type="match status" value="1"/>
</dbReference>
<evidence type="ECO:0000256" key="6">
    <source>
        <dbReference type="ARBA" id="ARBA00022723"/>
    </source>
</evidence>
<dbReference type="SUPFAM" id="SSF89028">
    <property type="entry name" value="Cobalamin adenosyltransferase-like"/>
    <property type="match status" value="1"/>
</dbReference>
<evidence type="ECO:0000256" key="10">
    <source>
        <dbReference type="ARBA" id="ARBA00023315"/>
    </source>
</evidence>
<dbReference type="InterPro" id="IPR008300">
    <property type="entry name" value="PTAC"/>
</dbReference>
<dbReference type="Gene3D" id="1.20.1200.10">
    <property type="entry name" value="Cobalamin adenosyltransferase-like"/>
    <property type="match status" value="1"/>
</dbReference>
<evidence type="ECO:0000256" key="5">
    <source>
        <dbReference type="ARBA" id="ARBA00022679"/>
    </source>
</evidence>
<gene>
    <name evidence="17" type="ORF">DesyoDRAFT_1645</name>
</gene>
<dbReference type="GO" id="GO:0005524">
    <property type="term" value="F:ATP binding"/>
    <property type="evidence" value="ECO:0007669"/>
    <property type="project" value="UniProtKB-KW"/>
</dbReference>
<evidence type="ECO:0000256" key="12">
    <source>
        <dbReference type="ARBA" id="ARBA00030939"/>
    </source>
</evidence>
<evidence type="ECO:0000259" key="16">
    <source>
        <dbReference type="Pfam" id="PF01923"/>
    </source>
</evidence>
<dbReference type="STRING" id="768710.DesyoDRAFT_1645"/>
<evidence type="ECO:0000256" key="8">
    <source>
        <dbReference type="ARBA" id="ARBA00022833"/>
    </source>
</evidence>
<dbReference type="Pfam" id="PF06130">
    <property type="entry name" value="PTAC"/>
    <property type="match status" value="1"/>
</dbReference>
<feature type="domain" description="Cobalamin adenosyltransferase-like" evidence="16">
    <location>
        <begin position="80"/>
        <end position="239"/>
    </location>
</feature>
<dbReference type="RefSeq" id="WP_007781567.1">
    <property type="nucleotide sequence ID" value="NZ_CM001441.1"/>
</dbReference>